<dbReference type="InterPro" id="IPR046532">
    <property type="entry name" value="DUF6597"/>
</dbReference>
<dbReference type="InterPro" id="IPR018060">
    <property type="entry name" value="HTH_AraC"/>
</dbReference>
<name>A0A1A0VXD5_MYCPR</name>
<dbReference type="OrthoDB" id="9815799at2"/>
<keyword evidence="3" id="KW-0804">Transcription</keyword>
<keyword evidence="1" id="KW-0805">Transcription regulation</keyword>
<accession>A0A1A0VXD5</accession>
<dbReference type="Pfam" id="PF12833">
    <property type="entry name" value="HTH_18"/>
    <property type="match status" value="1"/>
</dbReference>
<dbReference type="Gene3D" id="1.10.10.60">
    <property type="entry name" value="Homeodomain-like"/>
    <property type="match status" value="1"/>
</dbReference>
<dbReference type="GO" id="GO:0003700">
    <property type="term" value="F:DNA-binding transcription factor activity"/>
    <property type="evidence" value="ECO:0007669"/>
    <property type="project" value="InterPro"/>
</dbReference>
<comment type="caution">
    <text evidence="5">The sequence shown here is derived from an EMBL/GenBank/DDBJ whole genome shotgun (WGS) entry which is preliminary data.</text>
</comment>
<evidence type="ECO:0000256" key="3">
    <source>
        <dbReference type="ARBA" id="ARBA00023163"/>
    </source>
</evidence>
<sequence length="241" mass="26146">MGYREHDPPPRLSELVECRWVRTGPAEPGRVLPDGCMDLIQMDDTIIVAGPDTMAFIAAGSRDPVQGLRFRPGVLPRLLGAPADELRNTRVDLRELCRIEEGRSLDELTEALASKQPRTETAPWPLPMLRDVTRRLAAGESVTATARYAGWSSRTLQRQCAAVYGYGPATLRRVLRFRRAVGLLGTGASSSAAAARAGYSDQPHLYREVRALAGVGLHQLRQSSSAANRSTEVPSGSSTVA</sequence>
<evidence type="ECO:0000256" key="1">
    <source>
        <dbReference type="ARBA" id="ARBA00023015"/>
    </source>
</evidence>
<organism evidence="5 6">
    <name type="scientific">Mycolicibacterium peregrinum</name>
    <name type="common">Mycobacterium peregrinum</name>
    <dbReference type="NCBI Taxonomy" id="43304"/>
    <lineage>
        <taxon>Bacteria</taxon>
        <taxon>Bacillati</taxon>
        <taxon>Actinomycetota</taxon>
        <taxon>Actinomycetes</taxon>
        <taxon>Mycobacteriales</taxon>
        <taxon>Mycobacteriaceae</taxon>
        <taxon>Mycolicibacterium</taxon>
    </lineage>
</organism>
<dbReference type="PROSITE" id="PS01124">
    <property type="entry name" value="HTH_ARAC_FAMILY_2"/>
    <property type="match status" value="1"/>
</dbReference>
<evidence type="ECO:0000313" key="5">
    <source>
        <dbReference type="EMBL" id="OBB87859.1"/>
    </source>
</evidence>
<feature type="domain" description="HTH araC/xylS-type" evidence="4">
    <location>
        <begin position="126"/>
        <end position="223"/>
    </location>
</feature>
<dbReference type="AlphaFoldDB" id="A0A1A0VXD5"/>
<dbReference type="RefSeq" id="WP_064884607.1">
    <property type="nucleotide sequence ID" value="NZ_LZSY01000118.1"/>
</dbReference>
<evidence type="ECO:0000259" key="4">
    <source>
        <dbReference type="PROSITE" id="PS01124"/>
    </source>
</evidence>
<dbReference type="GO" id="GO:0043565">
    <property type="term" value="F:sequence-specific DNA binding"/>
    <property type="evidence" value="ECO:0007669"/>
    <property type="project" value="InterPro"/>
</dbReference>
<proteinExistence type="predicted"/>
<gene>
    <name evidence="5" type="ORF">A5779_31620</name>
</gene>
<dbReference type="SMART" id="SM00342">
    <property type="entry name" value="HTH_ARAC"/>
    <property type="match status" value="1"/>
</dbReference>
<reference evidence="6" key="1">
    <citation type="submission" date="2016-06" db="EMBL/GenBank/DDBJ databases">
        <authorList>
            <person name="Sutton G."/>
            <person name="Brinkac L."/>
            <person name="Sanka R."/>
            <person name="Adams M."/>
            <person name="Lau E."/>
            <person name="Mehaffy C."/>
            <person name="Tameris M."/>
            <person name="Hatherill M."/>
            <person name="Hanekom W."/>
            <person name="Mahomed H."/>
            <person name="Mcshane H."/>
        </authorList>
    </citation>
    <scope>NUCLEOTIDE SEQUENCE [LARGE SCALE GENOMIC DNA]</scope>
    <source>
        <strain evidence="6">852002-10433_SCH5171157</strain>
    </source>
</reference>
<dbReference type="EMBL" id="LZSY01000118">
    <property type="protein sequence ID" value="OBB87859.1"/>
    <property type="molecule type" value="Genomic_DNA"/>
</dbReference>
<evidence type="ECO:0000313" key="6">
    <source>
        <dbReference type="Proteomes" id="UP000094008"/>
    </source>
</evidence>
<dbReference type="Pfam" id="PF20240">
    <property type="entry name" value="DUF6597"/>
    <property type="match status" value="1"/>
</dbReference>
<evidence type="ECO:0000256" key="2">
    <source>
        <dbReference type="ARBA" id="ARBA00023125"/>
    </source>
</evidence>
<dbReference type="Proteomes" id="UP000094008">
    <property type="component" value="Unassembled WGS sequence"/>
</dbReference>
<keyword evidence="2" id="KW-0238">DNA-binding</keyword>
<dbReference type="PANTHER" id="PTHR46796">
    <property type="entry name" value="HTH-TYPE TRANSCRIPTIONAL ACTIVATOR RHAS-RELATED"/>
    <property type="match status" value="1"/>
</dbReference>
<dbReference type="PANTHER" id="PTHR46796:SF15">
    <property type="entry name" value="BLL1074 PROTEIN"/>
    <property type="match status" value="1"/>
</dbReference>
<protein>
    <submittedName>
        <fullName evidence="5">AraC family transcriptional regulator</fullName>
    </submittedName>
</protein>
<dbReference type="InterPro" id="IPR050204">
    <property type="entry name" value="AraC_XylS_family_regulators"/>
</dbReference>